<dbReference type="PANTHER" id="PTHR23315">
    <property type="entry name" value="U BOX DOMAIN-CONTAINING"/>
    <property type="match status" value="1"/>
</dbReference>
<organism evidence="2 3">
    <name type="scientific">Phytophthora pseudosyringae</name>
    <dbReference type="NCBI Taxonomy" id="221518"/>
    <lineage>
        <taxon>Eukaryota</taxon>
        <taxon>Sar</taxon>
        <taxon>Stramenopiles</taxon>
        <taxon>Oomycota</taxon>
        <taxon>Peronosporomycetes</taxon>
        <taxon>Peronosporales</taxon>
        <taxon>Peronosporaceae</taxon>
        <taxon>Phytophthora</taxon>
    </lineage>
</organism>
<dbReference type="GO" id="GO:0016301">
    <property type="term" value="F:kinase activity"/>
    <property type="evidence" value="ECO:0007669"/>
    <property type="project" value="UniProtKB-KW"/>
</dbReference>
<protein>
    <submittedName>
        <fullName evidence="2">Leucine-rich repeat serine/threonine-protein kinase 2</fullName>
    </submittedName>
</protein>
<feature type="repeat" description="ARM" evidence="1">
    <location>
        <begin position="53"/>
        <end position="95"/>
    </location>
</feature>
<dbReference type="PANTHER" id="PTHR23315:SF7">
    <property type="entry name" value="U-BOX DOMAIN-CONTAINING PROTEIN 4"/>
    <property type="match status" value="1"/>
</dbReference>
<feature type="repeat" description="ARM" evidence="1">
    <location>
        <begin position="94"/>
        <end position="144"/>
    </location>
</feature>
<dbReference type="PROSITE" id="PS50176">
    <property type="entry name" value="ARM_REPEAT"/>
    <property type="match status" value="2"/>
</dbReference>
<dbReference type="EMBL" id="JAGDFM010000190">
    <property type="protein sequence ID" value="KAG7382987.1"/>
    <property type="molecule type" value="Genomic_DNA"/>
</dbReference>
<reference evidence="2" key="1">
    <citation type="submission" date="2021-02" db="EMBL/GenBank/DDBJ databases">
        <authorList>
            <person name="Palmer J.M."/>
        </authorList>
    </citation>
    <scope>NUCLEOTIDE SEQUENCE</scope>
    <source>
        <strain evidence="2">SCRP734</strain>
    </source>
</reference>
<accession>A0A8T1VNX5</accession>
<dbReference type="AlphaFoldDB" id="A0A8T1VNX5"/>
<evidence type="ECO:0000256" key="1">
    <source>
        <dbReference type="PROSITE-ProRule" id="PRU00259"/>
    </source>
</evidence>
<evidence type="ECO:0000313" key="3">
    <source>
        <dbReference type="Proteomes" id="UP000694044"/>
    </source>
</evidence>
<keyword evidence="2" id="KW-0418">Kinase</keyword>
<evidence type="ECO:0000313" key="2">
    <source>
        <dbReference type="EMBL" id="KAG7382987.1"/>
    </source>
</evidence>
<dbReference type="InterPro" id="IPR000225">
    <property type="entry name" value="Armadillo"/>
</dbReference>
<keyword evidence="2" id="KW-0808">Transferase</keyword>
<comment type="caution">
    <text evidence="2">The sequence shown here is derived from an EMBL/GenBank/DDBJ whole genome shotgun (WGS) entry which is preliminary data.</text>
</comment>
<name>A0A8T1VNX5_9STRA</name>
<sequence>MGQHQTVEALPENIPDLVTQLCVGSLSRKKKGAAALATLSESSTNQRTILNYGGISPLVVLLRDGTKSQKTEAALALSRLSKNDEIKDEIAAIGGIPPLVSLMRTGKRSQRDIAISTLLNLAKNLLAQLATNPENYNAILKARAINPLVRAVGNGTELRKTYAMTAMQALTEDDKCKAAIVVVEMAEAGCIPLLVALMRDDFNIRRESAACVLSRLTLDPENIEAIAVAGAIEQFVALVQDGNTFEKEYAVHALAKLSLTDSNNRVVESAGGIPLLIVLVRSGTIVQSDFAAKVLSNLSANERLRDVIRRTRRGLQ</sequence>
<dbReference type="Proteomes" id="UP000694044">
    <property type="component" value="Unassembled WGS sequence"/>
</dbReference>
<dbReference type="OrthoDB" id="91959at2759"/>
<proteinExistence type="predicted"/>
<gene>
    <name evidence="2" type="primary">LRRK2_13</name>
    <name evidence="2" type="ORF">PHYPSEUDO_004166</name>
</gene>
<keyword evidence="3" id="KW-1185">Reference proteome</keyword>
<dbReference type="SMART" id="SM00185">
    <property type="entry name" value="ARM"/>
    <property type="match status" value="5"/>
</dbReference>